<feature type="domain" description="F5/8 type C" evidence="3">
    <location>
        <begin position="80"/>
        <end position="233"/>
    </location>
</feature>
<dbReference type="PROSITE" id="PS01285">
    <property type="entry name" value="FA58C_1"/>
    <property type="match status" value="1"/>
</dbReference>
<dbReference type="GO" id="GO:0005886">
    <property type="term" value="C:plasma membrane"/>
    <property type="evidence" value="ECO:0007669"/>
    <property type="project" value="TreeGrafter"/>
</dbReference>
<keyword evidence="5" id="KW-1185">Reference proteome</keyword>
<organism evidence="4 5">
    <name type="scientific">Periophthalmus magnuspinnatus</name>
    <dbReference type="NCBI Taxonomy" id="409849"/>
    <lineage>
        <taxon>Eukaryota</taxon>
        <taxon>Metazoa</taxon>
        <taxon>Chordata</taxon>
        <taxon>Craniata</taxon>
        <taxon>Vertebrata</taxon>
        <taxon>Euteleostomi</taxon>
        <taxon>Actinopterygii</taxon>
        <taxon>Neopterygii</taxon>
        <taxon>Teleostei</taxon>
        <taxon>Neoteleostei</taxon>
        <taxon>Acanthomorphata</taxon>
        <taxon>Gobiaria</taxon>
        <taxon>Gobiiformes</taxon>
        <taxon>Gobioidei</taxon>
        <taxon>Gobiidae</taxon>
        <taxon>Oxudercinae</taxon>
        <taxon>Periophthalmus</taxon>
    </lineage>
</organism>
<evidence type="ECO:0000313" key="4">
    <source>
        <dbReference type="Ensembl" id="ENSPMGP00000007905.1"/>
    </source>
</evidence>
<accession>A0A3B3ZTN9</accession>
<dbReference type="InterPro" id="IPR050633">
    <property type="entry name" value="Neuropilin_MCO_CoagFactor"/>
</dbReference>
<evidence type="ECO:0000259" key="3">
    <source>
        <dbReference type="PROSITE" id="PS50022"/>
    </source>
</evidence>
<dbReference type="Ensembl" id="ENSPMGT00000008414.1">
    <property type="protein sequence ID" value="ENSPMGP00000007905.1"/>
    <property type="gene ID" value="ENSPMGG00000006550.1"/>
</dbReference>
<dbReference type="GO" id="GO:0046872">
    <property type="term" value="F:metal ion binding"/>
    <property type="evidence" value="ECO:0007669"/>
    <property type="project" value="UniProtKB-KW"/>
</dbReference>
<reference evidence="4" key="2">
    <citation type="submission" date="2025-09" db="UniProtKB">
        <authorList>
            <consortium name="Ensembl"/>
        </authorList>
    </citation>
    <scope>IDENTIFICATION</scope>
</reference>
<reference evidence="4" key="1">
    <citation type="submission" date="2025-08" db="UniProtKB">
        <authorList>
            <consortium name="Ensembl"/>
        </authorList>
    </citation>
    <scope>IDENTIFICATION</scope>
</reference>
<dbReference type="Pfam" id="PF00754">
    <property type="entry name" value="F5_F8_type_C"/>
    <property type="match status" value="1"/>
</dbReference>
<dbReference type="PROSITE" id="PS00079">
    <property type="entry name" value="MULTICOPPER_OXIDASE1"/>
    <property type="match status" value="1"/>
</dbReference>
<name>A0A3B3ZTN9_9GOBI</name>
<dbReference type="Proteomes" id="UP000261520">
    <property type="component" value="Unplaced"/>
</dbReference>
<dbReference type="PANTHER" id="PTHR46806">
    <property type="entry name" value="F5/8 TYPE C DOMAIN-CONTAINING PROTEIN"/>
    <property type="match status" value="1"/>
</dbReference>
<keyword evidence="1" id="KW-0479">Metal-binding</keyword>
<dbReference type="SMART" id="SM00231">
    <property type="entry name" value="FA58C"/>
    <property type="match status" value="1"/>
</dbReference>
<dbReference type="InterPro" id="IPR033138">
    <property type="entry name" value="Cu_oxidase_CS"/>
</dbReference>
<dbReference type="PROSITE" id="PS01286">
    <property type="entry name" value="FA58C_2"/>
    <property type="match status" value="2"/>
</dbReference>
<keyword evidence="2" id="KW-1015">Disulfide bond</keyword>
<dbReference type="STRING" id="409849.ENSPMGP00000007905"/>
<evidence type="ECO:0000256" key="1">
    <source>
        <dbReference type="ARBA" id="ARBA00022723"/>
    </source>
</evidence>
<dbReference type="AlphaFoldDB" id="A0A3B3ZTN9"/>
<dbReference type="Gene3D" id="2.60.120.260">
    <property type="entry name" value="Galactose-binding domain-like"/>
    <property type="match status" value="2"/>
</dbReference>
<dbReference type="PROSITE" id="PS50022">
    <property type="entry name" value="FA58C_3"/>
    <property type="match status" value="2"/>
</dbReference>
<dbReference type="InterPro" id="IPR000421">
    <property type="entry name" value="FA58C"/>
</dbReference>
<proteinExistence type="predicted"/>
<dbReference type="PANTHER" id="PTHR46806:SF7">
    <property type="entry name" value="COAGULATION FACTOR VIII"/>
    <property type="match status" value="1"/>
</dbReference>
<evidence type="ECO:0000313" key="5">
    <source>
        <dbReference type="Proteomes" id="UP000261520"/>
    </source>
</evidence>
<sequence>MEMRPPTVGTWLVECTVADYQLTGMRAKVLLFSGNIDSVKVKEINFSPPFVARYVRIHPVRFEKKPALRMELLGCDVNSCSLPLGLQARLIHDDNITASSVYSKLFRSWSPFLARLNQEGSVNAWRPKNNNPHEWLQVDLGKVRRIAGVVTQGARSLLKQMMVTEFSVSVSQDGYSWSSVLEDSHRDKIFTGNTDSETEALTVFDYPLIGRFIRIHPLGWINDIALRLEVLGCDTQQLPL</sequence>
<dbReference type="GO" id="GO:0038023">
    <property type="term" value="F:signaling receptor activity"/>
    <property type="evidence" value="ECO:0007669"/>
    <property type="project" value="TreeGrafter"/>
</dbReference>
<protein>
    <recommendedName>
        <fullName evidence="3">F5/8 type C domain-containing protein</fullName>
    </recommendedName>
</protein>
<dbReference type="CDD" id="cd00057">
    <property type="entry name" value="FA58C"/>
    <property type="match status" value="1"/>
</dbReference>
<evidence type="ECO:0000256" key="2">
    <source>
        <dbReference type="ARBA" id="ARBA00023157"/>
    </source>
</evidence>
<feature type="domain" description="F5/8 type C" evidence="3">
    <location>
        <begin position="1"/>
        <end position="75"/>
    </location>
</feature>
<dbReference type="InterPro" id="IPR008979">
    <property type="entry name" value="Galactose-bd-like_sf"/>
</dbReference>
<dbReference type="SUPFAM" id="SSF49785">
    <property type="entry name" value="Galactose-binding domain-like"/>
    <property type="match status" value="2"/>
</dbReference>